<dbReference type="AlphaFoldDB" id="A0A1X0FDL4"/>
<evidence type="ECO:0000313" key="2">
    <source>
        <dbReference type="EMBL" id="BBY37515.1"/>
    </source>
</evidence>
<evidence type="ECO:0000313" key="3">
    <source>
        <dbReference type="EMBL" id="ORA99830.1"/>
    </source>
</evidence>
<name>A0A1X0FDL4_MYCNT</name>
<gene>
    <name evidence="3" type="ORF">BST30_23680</name>
    <name evidence="2" type="ORF">MMAN_16490</name>
</gene>
<dbReference type="EMBL" id="MVHW01000037">
    <property type="protein sequence ID" value="ORA99830.1"/>
    <property type="molecule type" value="Genomic_DNA"/>
</dbReference>
<sequence>MKIADSRSAARYPDWETDPVTGYKDAVEPAEPGEIHAWLYTPDDVGPARWILNQRGTALLQDGHVEAACGLSLRVIYRMSFDMTQDNACPRCVRIARLWQTSRAEYYELIRERHERWAERDRRRYKALDANDLARQDSYGTDPIEDDDSGEPL</sequence>
<dbReference type="EMBL" id="AP022590">
    <property type="protein sequence ID" value="BBY37515.1"/>
    <property type="molecule type" value="Genomic_DNA"/>
</dbReference>
<dbReference type="Proteomes" id="UP000192760">
    <property type="component" value="Unassembled WGS sequence"/>
</dbReference>
<feature type="region of interest" description="Disordered" evidence="1">
    <location>
        <begin position="134"/>
        <end position="153"/>
    </location>
</feature>
<dbReference type="STRING" id="560555.BST30_23680"/>
<dbReference type="RefSeq" id="WP_083098731.1">
    <property type="nucleotide sequence ID" value="NZ_AP022590.1"/>
</dbReference>
<reference evidence="2 5" key="2">
    <citation type="journal article" date="2019" name="Emerg. Microbes Infect.">
        <title>Comprehensive subspecies identification of 175 nontuberculous mycobacteria species based on 7547 genomic profiles.</title>
        <authorList>
            <person name="Matsumoto Y."/>
            <person name="Kinjo T."/>
            <person name="Motooka D."/>
            <person name="Nabeya D."/>
            <person name="Jung N."/>
            <person name="Uechi K."/>
            <person name="Horii T."/>
            <person name="Iida T."/>
            <person name="Fujita J."/>
            <person name="Nakamura S."/>
        </authorList>
    </citation>
    <scope>NUCLEOTIDE SEQUENCE [LARGE SCALE GENOMIC DNA]</scope>
    <source>
        <strain evidence="2 5">JCM 18113</strain>
    </source>
</reference>
<evidence type="ECO:0000313" key="5">
    <source>
        <dbReference type="Proteomes" id="UP000465812"/>
    </source>
</evidence>
<reference evidence="3 4" key="1">
    <citation type="submission" date="2017-02" db="EMBL/GenBank/DDBJ databases">
        <title>The new phylogeny of genus Mycobacterium.</title>
        <authorList>
            <person name="Tortoli E."/>
            <person name="Trovato A."/>
            <person name="Cirillo D.M."/>
        </authorList>
    </citation>
    <scope>NUCLEOTIDE SEQUENCE [LARGE SCALE GENOMIC DNA]</scope>
    <source>
        <strain evidence="3 4">DSM 45255</strain>
    </source>
</reference>
<keyword evidence="5" id="KW-1185">Reference proteome</keyword>
<evidence type="ECO:0000256" key="1">
    <source>
        <dbReference type="SAM" id="MobiDB-lite"/>
    </source>
</evidence>
<protein>
    <submittedName>
        <fullName evidence="3">Uncharacterized protein</fullName>
    </submittedName>
</protein>
<accession>A0A1X0FDL4</accession>
<feature type="compositionally biased region" description="Acidic residues" evidence="1">
    <location>
        <begin position="143"/>
        <end position="153"/>
    </location>
</feature>
<dbReference type="Proteomes" id="UP000465812">
    <property type="component" value="Chromosome"/>
</dbReference>
<reference evidence="2" key="3">
    <citation type="submission" date="2020-02" db="EMBL/GenBank/DDBJ databases">
        <authorList>
            <person name="Matsumoto Y."/>
            <person name="Motooka D."/>
            <person name="Nakamura S."/>
        </authorList>
    </citation>
    <scope>NUCLEOTIDE SEQUENCE</scope>
    <source>
        <strain evidence="2">JCM 18113</strain>
    </source>
</reference>
<organism evidence="3 4">
    <name type="scientific">Mycobacterium mantenii</name>
    <dbReference type="NCBI Taxonomy" id="560555"/>
    <lineage>
        <taxon>Bacteria</taxon>
        <taxon>Bacillati</taxon>
        <taxon>Actinomycetota</taxon>
        <taxon>Actinomycetes</taxon>
        <taxon>Mycobacteriales</taxon>
        <taxon>Mycobacteriaceae</taxon>
        <taxon>Mycobacterium</taxon>
        <taxon>Mycobacterium avium complex (MAC)</taxon>
    </lineage>
</organism>
<proteinExistence type="predicted"/>
<evidence type="ECO:0000313" key="4">
    <source>
        <dbReference type="Proteomes" id="UP000192760"/>
    </source>
</evidence>